<reference evidence="1 2" key="1">
    <citation type="submission" date="2019-12" db="EMBL/GenBank/DDBJ databases">
        <authorList>
            <person name="Floudas D."/>
            <person name="Bentzer J."/>
            <person name="Ahren D."/>
            <person name="Johansson T."/>
            <person name="Persson P."/>
            <person name="Tunlid A."/>
        </authorList>
    </citation>
    <scope>NUCLEOTIDE SEQUENCE [LARGE SCALE GENOMIC DNA]</scope>
    <source>
        <strain evidence="1 2">CBS 102.39</strain>
    </source>
</reference>
<sequence>MTMHVLSRSLSTATRLSTKRASSTPFSGYGISRPYSDSFSLGTNETEGLERWIASPPSHTLYDSLNVEHLSDLYITLPTRDGTRRSYVAPESGDVLPFGHHLAFFHARRAEAQLRADGTDEDISPPAPFTKRMWAGGKITWNNDNPLLVGHRTKGISTVTGAERKGFDKGKPMVFVTQKIEYVQEGQKTPSVVEERAHVYFHADMFANRKKVFDREVNGIPTSPDFSFKYTPTPVTLFRYSALMFNAHHIHLDKEYCEKEEGYPGKLLAIPSIFSAYVVQERIVHGPLTAQMLLETVDFNVPGVQVKSFEYRATNPLFVNRELNINGKWIDKSNIQVWCSDVNGIVGMTGKAVIQ</sequence>
<comment type="caution">
    <text evidence="1">The sequence shown here is derived from an EMBL/GenBank/DDBJ whole genome shotgun (WGS) entry which is preliminary data.</text>
</comment>
<name>A0A8H4VP91_9AGAR</name>
<dbReference type="AlphaFoldDB" id="A0A8H4VP91"/>
<evidence type="ECO:0000313" key="2">
    <source>
        <dbReference type="Proteomes" id="UP000521872"/>
    </source>
</evidence>
<dbReference type="PANTHER" id="PTHR28152">
    <property type="entry name" value="HYDROXYACYL-THIOESTER DEHYDRATASE TYPE 2, MITOCHONDRIAL"/>
    <property type="match status" value="1"/>
</dbReference>
<dbReference type="EMBL" id="JAACJL010000044">
    <property type="protein sequence ID" value="KAF4615345.1"/>
    <property type="molecule type" value="Genomic_DNA"/>
</dbReference>
<dbReference type="GO" id="GO:0005739">
    <property type="term" value="C:mitochondrion"/>
    <property type="evidence" value="ECO:0007669"/>
    <property type="project" value="TreeGrafter"/>
</dbReference>
<dbReference type="Gene3D" id="3.10.129.10">
    <property type="entry name" value="Hotdog Thioesterase"/>
    <property type="match status" value="1"/>
</dbReference>
<organism evidence="1 2">
    <name type="scientific">Agrocybe pediades</name>
    <dbReference type="NCBI Taxonomy" id="84607"/>
    <lineage>
        <taxon>Eukaryota</taxon>
        <taxon>Fungi</taxon>
        <taxon>Dikarya</taxon>
        <taxon>Basidiomycota</taxon>
        <taxon>Agaricomycotina</taxon>
        <taxon>Agaricomycetes</taxon>
        <taxon>Agaricomycetidae</taxon>
        <taxon>Agaricales</taxon>
        <taxon>Agaricineae</taxon>
        <taxon>Strophariaceae</taxon>
        <taxon>Agrocybe</taxon>
    </lineage>
</organism>
<dbReference type="SUPFAM" id="SSF54637">
    <property type="entry name" value="Thioesterase/thiol ester dehydrase-isomerase"/>
    <property type="match status" value="1"/>
</dbReference>
<dbReference type="GO" id="GO:0019171">
    <property type="term" value="F:(3R)-hydroxyacyl-[acyl-carrier-protein] dehydratase activity"/>
    <property type="evidence" value="ECO:0007669"/>
    <property type="project" value="TreeGrafter"/>
</dbReference>
<keyword evidence="2" id="KW-1185">Reference proteome</keyword>
<dbReference type="PANTHER" id="PTHR28152:SF1">
    <property type="entry name" value="HYDROXYACYL-THIOESTER DEHYDRATASE TYPE 2, MITOCHONDRIAL"/>
    <property type="match status" value="1"/>
</dbReference>
<evidence type="ECO:0000313" key="1">
    <source>
        <dbReference type="EMBL" id="KAF4615345.1"/>
    </source>
</evidence>
<gene>
    <name evidence="1" type="ORF">D9613_003088</name>
</gene>
<proteinExistence type="predicted"/>
<dbReference type="InterPro" id="IPR029069">
    <property type="entry name" value="HotDog_dom_sf"/>
</dbReference>
<dbReference type="InterPro" id="IPR052741">
    <property type="entry name" value="Mitochondrial_HTD2"/>
</dbReference>
<accession>A0A8H4VP91</accession>
<protein>
    <submittedName>
        <fullName evidence="1">Uncharacterized protein</fullName>
    </submittedName>
</protein>
<dbReference type="Proteomes" id="UP000521872">
    <property type="component" value="Unassembled WGS sequence"/>
</dbReference>